<dbReference type="Gene3D" id="3.30.420.40">
    <property type="match status" value="2"/>
</dbReference>
<name>V6LQG0_9EUKA</name>
<dbReference type="VEuPathDB" id="GiardiaDB:SS50377_23805"/>
<dbReference type="InterPro" id="IPR043129">
    <property type="entry name" value="ATPase_NBD"/>
</dbReference>
<organism evidence="1">
    <name type="scientific">Spironucleus salmonicida</name>
    <dbReference type="NCBI Taxonomy" id="348837"/>
    <lineage>
        <taxon>Eukaryota</taxon>
        <taxon>Metamonada</taxon>
        <taxon>Diplomonadida</taxon>
        <taxon>Hexamitidae</taxon>
        <taxon>Hexamitinae</taxon>
        <taxon>Spironucleus</taxon>
    </lineage>
</organism>
<evidence type="ECO:0000313" key="3">
    <source>
        <dbReference type="Proteomes" id="UP000018208"/>
    </source>
</evidence>
<dbReference type="SUPFAM" id="SSF53067">
    <property type="entry name" value="Actin-like ATPase domain"/>
    <property type="match status" value="2"/>
</dbReference>
<sequence length="321" mass="35056">MGCQASTNVVPANQTISSLTIGIEGGGTKTRIVIADFKASKVIYSKLYNIPSNHYLTSINQVCQDFSEIIQTSLLAAKIPNATSLGLTVAGFNTPSNFVKEHFSNYPNFVQTHDTSGPIQMFQRQFGRTPAVVIAGTGSAGFFKAQVGGLGHFLKERGCGFSAVRRAVEEACAVQDGLRTGDFGSLWSDFSAFFGFEKQTYQDSGILELFYGAGFKAKVASFNVEMKANQSDLVRKVYCEEFEYLAEMVAVLMAQGTFSDVICVGSFWGSLDSQEEAKIAFFSKFRDIKFWVVKDNGNALGAALHACDAQWKGESMFDEMK</sequence>
<protein>
    <submittedName>
        <fullName evidence="1">BadF/BadG/BcrA/BcrD ATPase family protein</fullName>
    </submittedName>
    <submittedName>
        <fullName evidence="2">N-acetylglucosamine kinase</fullName>
    </submittedName>
</protein>
<dbReference type="OrthoDB" id="311172at2759"/>
<keyword evidence="3" id="KW-1185">Reference proteome</keyword>
<dbReference type="AlphaFoldDB" id="V6LQG0"/>
<evidence type="ECO:0000313" key="1">
    <source>
        <dbReference type="EMBL" id="EST46483.1"/>
    </source>
</evidence>
<keyword evidence="2" id="KW-0808">Transferase</keyword>
<dbReference type="EMBL" id="AUWU02000004">
    <property type="protein sequence ID" value="KAH0573870.1"/>
    <property type="molecule type" value="Genomic_DNA"/>
</dbReference>
<dbReference type="GO" id="GO:0045127">
    <property type="term" value="F:N-acetylglucosamine kinase activity"/>
    <property type="evidence" value="ECO:0007669"/>
    <property type="project" value="InterPro"/>
</dbReference>
<proteinExistence type="predicted"/>
<evidence type="ECO:0000313" key="2">
    <source>
        <dbReference type="EMBL" id="KAH0573870.1"/>
    </source>
</evidence>
<reference evidence="2" key="2">
    <citation type="submission" date="2020-12" db="EMBL/GenBank/DDBJ databases">
        <title>New Spironucleus salmonicida genome in near-complete chromosomes.</title>
        <authorList>
            <person name="Xu F."/>
            <person name="Kurt Z."/>
            <person name="Jimenez-Gonzalez A."/>
            <person name="Astvaldsson A."/>
            <person name="Andersson J.O."/>
            <person name="Svard S.G."/>
        </authorList>
    </citation>
    <scope>NUCLEOTIDE SEQUENCE</scope>
    <source>
        <strain evidence="2">ATCC 50377</strain>
    </source>
</reference>
<dbReference type="EMBL" id="KI546074">
    <property type="protein sequence ID" value="EST46483.1"/>
    <property type="molecule type" value="Genomic_DNA"/>
</dbReference>
<gene>
    <name evidence="1" type="ORF">SS50377_13565</name>
    <name evidence="2" type="ORF">SS50377_23805</name>
</gene>
<keyword evidence="2" id="KW-0418">Kinase</keyword>
<dbReference type="InterPro" id="IPR039758">
    <property type="entry name" value="NAGK-like"/>
</dbReference>
<accession>V6LQG0</accession>
<dbReference type="PANTHER" id="PTHR12862:SF0">
    <property type="entry name" value="N-ACETYL-D-GLUCOSAMINE KINASE"/>
    <property type="match status" value="1"/>
</dbReference>
<dbReference type="Proteomes" id="UP000018208">
    <property type="component" value="Unassembled WGS sequence"/>
</dbReference>
<reference evidence="1 2" key="1">
    <citation type="journal article" date="2014" name="PLoS Genet.">
        <title>The Genome of Spironucleus salmonicida Highlights a Fish Pathogen Adapted to Fluctuating Environments.</title>
        <authorList>
            <person name="Xu F."/>
            <person name="Jerlstrom-Hultqvist J."/>
            <person name="Einarsson E."/>
            <person name="Astvaldsson A."/>
            <person name="Svard S.G."/>
            <person name="Andersson J.O."/>
        </authorList>
    </citation>
    <scope>NUCLEOTIDE SEQUENCE</scope>
    <source>
        <strain evidence="2">ATCC 50377</strain>
    </source>
</reference>
<dbReference type="PANTHER" id="PTHR12862">
    <property type="entry name" value="BADF TYPE ATPASE DOMAIN-CONTAINING PROTEIN"/>
    <property type="match status" value="1"/>
</dbReference>